<evidence type="ECO:0000313" key="8">
    <source>
        <dbReference type="EMBL" id="CAD7633969.1"/>
    </source>
</evidence>
<feature type="domain" description="Globin" evidence="7">
    <location>
        <begin position="5"/>
        <end position="153"/>
    </location>
</feature>
<dbReference type="OrthoDB" id="6483840at2759"/>
<dbReference type="GO" id="GO:0005344">
    <property type="term" value="F:oxygen carrier activity"/>
    <property type="evidence" value="ECO:0007669"/>
    <property type="project" value="UniProtKB-KW"/>
</dbReference>
<dbReference type="GO" id="GO:0046872">
    <property type="term" value="F:metal ion binding"/>
    <property type="evidence" value="ECO:0007669"/>
    <property type="project" value="UniProtKB-KW"/>
</dbReference>
<dbReference type="InterPro" id="IPR009050">
    <property type="entry name" value="Globin-like_sf"/>
</dbReference>
<comment type="similarity">
    <text evidence="6">Belongs to the globin family.</text>
</comment>
<dbReference type="EMBL" id="CAJPIZ010013733">
    <property type="protein sequence ID" value="CAG2114399.1"/>
    <property type="molecule type" value="Genomic_DNA"/>
</dbReference>
<keyword evidence="3 6" id="KW-0561">Oxygen transport</keyword>
<protein>
    <recommendedName>
        <fullName evidence="7">Globin domain-containing protein</fullName>
    </recommendedName>
</protein>
<accession>A0A7R9Q739</accession>
<dbReference type="EMBL" id="OC868308">
    <property type="protein sequence ID" value="CAD7633969.1"/>
    <property type="molecule type" value="Genomic_DNA"/>
</dbReference>
<reference evidence="8" key="1">
    <citation type="submission" date="2020-11" db="EMBL/GenBank/DDBJ databases">
        <authorList>
            <person name="Tran Van P."/>
        </authorList>
    </citation>
    <scope>NUCLEOTIDE SEQUENCE</scope>
</reference>
<dbReference type="Pfam" id="PF00042">
    <property type="entry name" value="Globin"/>
    <property type="match status" value="1"/>
</dbReference>
<dbReference type="AlphaFoldDB" id="A0A7R9Q739"/>
<evidence type="ECO:0000256" key="5">
    <source>
        <dbReference type="ARBA" id="ARBA00023004"/>
    </source>
</evidence>
<evidence type="ECO:0000256" key="1">
    <source>
        <dbReference type="ARBA" id="ARBA00022448"/>
    </source>
</evidence>
<dbReference type="Proteomes" id="UP000759131">
    <property type="component" value="Unassembled WGS sequence"/>
</dbReference>
<dbReference type="PANTHER" id="PTHR47217:SF1">
    <property type="entry name" value="GLOBIN-LIKE PROTEIN"/>
    <property type="match status" value="1"/>
</dbReference>
<dbReference type="InterPro" id="IPR000971">
    <property type="entry name" value="Globin"/>
</dbReference>
<evidence type="ECO:0000256" key="2">
    <source>
        <dbReference type="ARBA" id="ARBA00022617"/>
    </source>
</evidence>
<evidence type="ECO:0000256" key="4">
    <source>
        <dbReference type="ARBA" id="ARBA00022723"/>
    </source>
</evidence>
<evidence type="ECO:0000259" key="7">
    <source>
        <dbReference type="PROSITE" id="PS01033"/>
    </source>
</evidence>
<keyword evidence="4" id="KW-0479">Metal-binding</keyword>
<keyword evidence="1 6" id="KW-0813">Transport</keyword>
<dbReference type="InterPro" id="IPR044399">
    <property type="entry name" value="Mb-like_M"/>
</dbReference>
<keyword evidence="9" id="KW-1185">Reference proteome</keyword>
<dbReference type="InterPro" id="IPR012292">
    <property type="entry name" value="Globin/Proto"/>
</dbReference>
<organism evidence="8">
    <name type="scientific">Medioppia subpectinata</name>
    <dbReference type="NCBI Taxonomy" id="1979941"/>
    <lineage>
        <taxon>Eukaryota</taxon>
        <taxon>Metazoa</taxon>
        <taxon>Ecdysozoa</taxon>
        <taxon>Arthropoda</taxon>
        <taxon>Chelicerata</taxon>
        <taxon>Arachnida</taxon>
        <taxon>Acari</taxon>
        <taxon>Acariformes</taxon>
        <taxon>Sarcoptiformes</taxon>
        <taxon>Oribatida</taxon>
        <taxon>Brachypylina</taxon>
        <taxon>Oppioidea</taxon>
        <taxon>Oppiidae</taxon>
        <taxon>Medioppia</taxon>
    </lineage>
</organism>
<dbReference type="SUPFAM" id="SSF46458">
    <property type="entry name" value="Globin-like"/>
    <property type="match status" value="1"/>
</dbReference>
<sequence length="153" mass="17240">MTSESLSDNEIELVKNSWDVVKKDGKHFGNQLFIDFFTKHPTYQQNFKSLANIPLSELGSSKRLLAHTTGVMYALTSLVDNLDDTEVVVEMLAKTGDNHRRRRLDVRAFDELGVVFIDLLRTALGANVLDGQLLNAWSKTYSLIVAHIKTAFQ</sequence>
<gene>
    <name evidence="8" type="ORF">OSB1V03_LOCUS14365</name>
</gene>
<dbReference type="GO" id="GO:0019825">
    <property type="term" value="F:oxygen binding"/>
    <property type="evidence" value="ECO:0007669"/>
    <property type="project" value="InterPro"/>
</dbReference>
<dbReference type="Gene3D" id="1.10.490.10">
    <property type="entry name" value="Globins"/>
    <property type="match status" value="1"/>
</dbReference>
<keyword evidence="2 6" id="KW-0349">Heme</keyword>
<dbReference type="PANTHER" id="PTHR47217">
    <property type="entry name" value="GLOBIN-LIKE PROTEIN"/>
    <property type="match status" value="1"/>
</dbReference>
<dbReference type="PROSITE" id="PS01033">
    <property type="entry name" value="GLOBIN"/>
    <property type="match status" value="1"/>
</dbReference>
<dbReference type="GO" id="GO:0020037">
    <property type="term" value="F:heme binding"/>
    <property type="evidence" value="ECO:0007669"/>
    <property type="project" value="InterPro"/>
</dbReference>
<proteinExistence type="inferred from homology"/>
<evidence type="ECO:0000256" key="3">
    <source>
        <dbReference type="ARBA" id="ARBA00022621"/>
    </source>
</evidence>
<keyword evidence="5" id="KW-0408">Iron</keyword>
<evidence type="ECO:0000256" key="6">
    <source>
        <dbReference type="RuleBase" id="RU000356"/>
    </source>
</evidence>
<name>A0A7R9Q739_9ACAR</name>
<evidence type="ECO:0000313" key="9">
    <source>
        <dbReference type="Proteomes" id="UP000759131"/>
    </source>
</evidence>
<dbReference type="CDD" id="cd01040">
    <property type="entry name" value="Mb-like"/>
    <property type="match status" value="1"/>
</dbReference>